<accession>A0ABV0QQJ2</accession>
<evidence type="ECO:0000313" key="2">
    <source>
        <dbReference type="Proteomes" id="UP001434883"/>
    </source>
</evidence>
<name>A0ABV0QQJ2_9TELE</name>
<dbReference type="EMBL" id="JAHRIN010017976">
    <property type="protein sequence ID" value="MEQ2197668.1"/>
    <property type="molecule type" value="Genomic_DNA"/>
</dbReference>
<dbReference type="Proteomes" id="UP001434883">
    <property type="component" value="Unassembled WGS sequence"/>
</dbReference>
<gene>
    <name evidence="1" type="ORF">XENOCAPTIV_001764</name>
</gene>
<evidence type="ECO:0000313" key="1">
    <source>
        <dbReference type="EMBL" id="MEQ2197668.1"/>
    </source>
</evidence>
<keyword evidence="2" id="KW-1185">Reference proteome</keyword>
<sequence length="130" mass="14415">MKKRFLNLWLIKPSCLKKTRGSLSPCQICLWMQLSSLPGAHLLSSPKQLLNPLVTSWSDQPLQYSPGNSHPSHTGLLCLNYFPQLPCLSSNPSEDGFKQYQLPATSPPLNSASLASKLPLTFHYFLSSSN</sequence>
<proteinExistence type="predicted"/>
<reference evidence="1 2" key="1">
    <citation type="submission" date="2021-06" db="EMBL/GenBank/DDBJ databases">
        <authorList>
            <person name="Palmer J.M."/>
        </authorList>
    </citation>
    <scope>NUCLEOTIDE SEQUENCE [LARGE SCALE GENOMIC DNA]</scope>
    <source>
        <strain evidence="1 2">XC_2019</strain>
        <tissue evidence="1">Muscle</tissue>
    </source>
</reference>
<protein>
    <submittedName>
        <fullName evidence="1">Uncharacterized protein</fullName>
    </submittedName>
</protein>
<comment type="caution">
    <text evidence="1">The sequence shown here is derived from an EMBL/GenBank/DDBJ whole genome shotgun (WGS) entry which is preliminary data.</text>
</comment>
<organism evidence="1 2">
    <name type="scientific">Xenoophorus captivus</name>
    <dbReference type="NCBI Taxonomy" id="1517983"/>
    <lineage>
        <taxon>Eukaryota</taxon>
        <taxon>Metazoa</taxon>
        <taxon>Chordata</taxon>
        <taxon>Craniata</taxon>
        <taxon>Vertebrata</taxon>
        <taxon>Euteleostomi</taxon>
        <taxon>Actinopterygii</taxon>
        <taxon>Neopterygii</taxon>
        <taxon>Teleostei</taxon>
        <taxon>Neoteleostei</taxon>
        <taxon>Acanthomorphata</taxon>
        <taxon>Ovalentaria</taxon>
        <taxon>Atherinomorphae</taxon>
        <taxon>Cyprinodontiformes</taxon>
        <taxon>Goodeidae</taxon>
        <taxon>Xenoophorus</taxon>
    </lineage>
</organism>